<accession>A0A9D4KNI4</accession>
<protein>
    <recommendedName>
        <fullName evidence="4">Mitochondria-eating protein C-terminal domain-containing protein</fullName>
    </recommendedName>
</protein>
<feature type="compositionally biased region" description="Polar residues" evidence="1">
    <location>
        <begin position="81"/>
        <end position="91"/>
    </location>
</feature>
<reference evidence="2" key="1">
    <citation type="journal article" date="2019" name="bioRxiv">
        <title>The Genome of the Zebra Mussel, Dreissena polymorpha: A Resource for Invasive Species Research.</title>
        <authorList>
            <person name="McCartney M.A."/>
            <person name="Auch B."/>
            <person name="Kono T."/>
            <person name="Mallez S."/>
            <person name="Zhang Y."/>
            <person name="Obille A."/>
            <person name="Becker A."/>
            <person name="Abrahante J.E."/>
            <person name="Garbe J."/>
            <person name="Badalamenti J.P."/>
            <person name="Herman A."/>
            <person name="Mangelson H."/>
            <person name="Liachko I."/>
            <person name="Sullivan S."/>
            <person name="Sone E.D."/>
            <person name="Koren S."/>
            <person name="Silverstein K.A.T."/>
            <person name="Beckman K.B."/>
            <person name="Gohl D.M."/>
        </authorList>
    </citation>
    <scope>NUCLEOTIDE SEQUENCE</scope>
    <source>
        <strain evidence="2">Duluth1</strain>
        <tissue evidence="2">Whole animal</tissue>
    </source>
</reference>
<evidence type="ECO:0000256" key="1">
    <source>
        <dbReference type="SAM" id="MobiDB-lite"/>
    </source>
</evidence>
<organism evidence="2 3">
    <name type="scientific">Dreissena polymorpha</name>
    <name type="common">Zebra mussel</name>
    <name type="synonym">Mytilus polymorpha</name>
    <dbReference type="NCBI Taxonomy" id="45954"/>
    <lineage>
        <taxon>Eukaryota</taxon>
        <taxon>Metazoa</taxon>
        <taxon>Spiralia</taxon>
        <taxon>Lophotrochozoa</taxon>
        <taxon>Mollusca</taxon>
        <taxon>Bivalvia</taxon>
        <taxon>Autobranchia</taxon>
        <taxon>Heteroconchia</taxon>
        <taxon>Euheterodonta</taxon>
        <taxon>Imparidentia</taxon>
        <taxon>Neoheterodontei</taxon>
        <taxon>Myida</taxon>
        <taxon>Dreissenoidea</taxon>
        <taxon>Dreissenidae</taxon>
        <taxon>Dreissena</taxon>
    </lineage>
</organism>
<name>A0A9D4KNI4_DREPO</name>
<evidence type="ECO:0000313" key="2">
    <source>
        <dbReference type="EMBL" id="KAH3842739.1"/>
    </source>
</evidence>
<evidence type="ECO:0008006" key="4">
    <source>
        <dbReference type="Google" id="ProtNLM"/>
    </source>
</evidence>
<reference evidence="2" key="2">
    <citation type="submission" date="2020-11" db="EMBL/GenBank/DDBJ databases">
        <authorList>
            <person name="McCartney M.A."/>
            <person name="Auch B."/>
            <person name="Kono T."/>
            <person name="Mallez S."/>
            <person name="Becker A."/>
            <person name="Gohl D.M."/>
            <person name="Silverstein K.A.T."/>
            <person name="Koren S."/>
            <person name="Bechman K.B."/>
            <person name="Herman A."/>
            <person name="Abrahante J.E."/>
            <person name="Garbe J."/>
        </authorList>
    </citation>
    <scope>NUCLEOTIDE SEQUENCE</scope>
    <source>
        <strain evidence="2">Duluth1</strain>
        <tissue evidence="2">Whole animal</tissue>
    </source>
</reference>
<gene>
    <name evidence="2" type="ORF">DPMN_116243</name>
</gene>
<keyword evidence="3" id="KW-1185">Reference proteome</keyword>
<sequence>MNVHDPPVVFAKTPAETAKFNTDLYKPYTQSGEFMKFLVWPELLLHEGGSVIARGVAQGFKAHEKLESSDSALVDSKSHQSDPQINTSQQDTDTKSQDFDCSDKVGFQDARVKNDASVTNTYS</sequence>
<feature type="region of interest" description="Disordered" evidence="1">
    <location>
        <begin position="68"/>
        <end position="100"/>
    </location>
</feature>
<dbReference type="AlphaFoldDB" id="A0A9D4KNI4"/>
<evidence type="ECO:0000313" key="3">
    <source>
        <dbReference type="Proteomes" id="UP000828390"/>
    </source>
</evidence>
<proteinExistence type="predicted"/>
<dbReference type="Proteomes" id="UP000828390">
    <property type="component" value="Unassembled WGS sequence"/>
</dbReference>
<dbReference type="EMBL" id="JAIWYP010000004">
    <property type="protein sequence ID" value="KAH3842739.1"/>
    <property type="molecule type" value="Genomic_DNA"/>
</dbReference>
<comment type="caution">
    <text evidence="2">The sequence shown here is derived from an EMBL/GenBank/DDBJ whole genome shotgun (WGS) entry which is preliminary data.</text>
</comment>